<protein>
    <recommendedName>
        <fullName evidence="2">Lipoprotein</fullName>
    </recommendedName>
</protein>
<dbReference type="EMBL" id="UOEA01000006">
    <property type="protein sequence ID" value="VAV82258.1"/>
    <property type="molecule type" value="Genomic_DNA"/>
</dbReference>
<gene>
    <name evidence="1" type="ORF">MNBD_DELTA01-1276</name>
</gene>
<evidence type="ECO:0008006" key="2">
    <source>
        <dbReference type="Google" id="ProtNLM"/>
    </source>
</evidence>
<evidence type="ECO:0000313" key="1">
    <source>
        <dbReference type="EMBL" id="VAV82258.1"/>
    </source>
</evidence>
<name>A0A3B0R315_9ZZZZ</name>
<dbReference type="PROSITE" id="PS51257">
    <property type="entry name" value="PROKAR_LIPOPROTEIN"/>
    <property type="match status" value="1"/>
</dbReference>
<reference evidence="1" key="1">
    <citation type="submission" date="2018-06" db="EMBL/GenBank/DDBJ databases">
        <authorList>
            <person name="Zhirakovskaya E."/>
        </authorList>
    </citation>
    <scope>NUCLEOTIDE SEQUENCE</scope>
</reference>
<sequence>MKKISIFFILVIFAIIAGCAHPVEFRTPVEESYNETLPCKAALHMDEDLQNKVYSSRSFGSGIANRWDVPIGKIVYDYADSNLKKGFDGFYKVDSLSGVKQGDIAINIADIDYYMKGQAAHANIVIDVNDSKGNKAFSKEYSSDGPSGFGRVMLGGAFAQKSAIRQSTDVVLKDIFKSFMADYAGSEDMCR</sequence>
<proteinExistence type="predicted"/>
<accession>A0A3B0R315</accession>
<organism evidence="1">
    <name type="scientific">hydrothermal vent metagenome</name>
    <dbReference type="NCBI Taxonomy" id="652676"/>
    <lineage>
        <taxon>unclassified sequences</taxon>
        <taxon>metagenomes</taxon>
        <taxon>ecological metagenomes</taxon>
    </lineage>
</organism>
<dbReference type="AlphaFoldDB" id="A0A3B0R315"/>